<dbReference type="AlphaFoldDB" id="S7W7K7"/>
<feature type="chain" id="PRO_5004546717" evidence="1">
    <location>
        <begin position="17"/>
        <end position="144"/>
    </location>
</feature>
<dbReference type="InParanoid" id="S7W7K7"/>
<dbReference type="VEuPathDB" id="MicrosporidiaDB:SLOPH_998"/>
<proteinExistence type="predicted"/>
<evidence type="ECO:0000313" key="2">
    <source>
        <dbReference type="EMBL" id="EPR78850.1"/>
    </source>
</evidence>
<evidence type="ECO:0000313" key="3">
    <source>
        <dbReference type="Proteomes" id="UP000014978"/>
    </source>
</evidence>
<reference evidence="3" key="1">
    <citation type="journal article" date="2013" name="PLoS Genet.">
        <title>The genome of Spraguea lophii and the basis of host-microsporidian interactions.</title>
        <authorList>
            <person name="Campbell S.E."/>
            <person name="Williams T.A."/>
            <person name="Yousuf A."/>
            <person name="Soanes D.M."/>
            <person name="Paszkiewicz K.H."/>
            <person name="Williams B.A.P."/>
        </authorList>
    </citation>
    <scope>NUCLEOTIDE SEQUENCE [LARGE SCALE GENOMIC DNA]</scope>
    <source>
        <strain evidence="3">42_110</strain>
    </source>
</reference>
<sequence>MYTFMIFLLIIKQIYCTYETWSPLDFFEIKDFHGNGVDLVSIPNLMPYEDLQLQFLDKMGVLFPDIKKYFKYYIKHKGLILDLYFYSTLMNIISRDTTITTSMWDGVNVFFITPERFCNLVKYVTEYILFYEEKKEGGDLKFTF</sequence>
<protein>
    <submittedName>
        <fullName evidence="2">Uncharacterized protein</fullName>
    </submittedName>
</protein>
<feature type="signal peptide" evidence="1">
    <location>
        <begin position="1"/>
        <end position="16"/>
    </location>
</feature>
<gene>
    <name evidence="2" type="ORF">SLOPH_998</name>
</gene>
<keyword evidence="1" id="KW-0732">Signal</keyword>
<accession>S7W7K7</accession>
<keyword evidence="3" id="KW-1185">Reference proteome</keyword>
<evidence type="ECO:0000256" key="1">
    <source>
        <dbReference type="SAM" id="SignalP"/>
    </source>
</evidence>
<comment type="caution">
    <text evidence="2">The sequence shown here is derived from an EMBL/GenBank/DDBJ whole genome shotgun (WGS) entry which is preliminary data.</text>
</comment>
<organism evidence="2 3">
    <name type="scientific">Spraguea lophii (strain 42_110)</name>
    <name type="common">Microsporidian parasite</name>
    <dbReference type="NCBI Taxonomy" id="1358809"/>
    <lineage>
        <taxon>Eukaryota</taxon>
        <taxon>Fungi</taxon>
        <taxon>Fungi incertae sedis</taxon>
        <taxon>Microsporidia</taxon>
        <taxon>Spragueidae</taxon>
        <taxon>Spraguea</taxon>
    </lineage>
</organism>
<dbReference type="Proteomes" id="UP000014978">
    <property type="component" value="Unassembled WGS sequence"/>
</dbReference>
<dbReference type="EMBL" id="ATCN01000525">
    <property type="protein sequence ID" value="EPR78850.1"/>
    <property type="molecule type" value="Genomic_DNA"/>
</dbReference>
<dbReference type="HOGENOM" id="CLU_1797709_0_0_1"/>
<name>S7W7K7_SPRLO</name>